<dbReference type="GO" id="GO:0016747">
    <property type="term" value="F:acyltransferase activity, transferring groups other than amino-acyl groups"/>
    <property type="evidence" value="ECO:0007669"/>
    <property type="project" value="InterPro"/>
</dbReference>
<gene>
    <name evidence="2" type="ORF">PSM7751_04021</name>
</gene>
<evidence type="ECO:0000313" key="2">
    <source>
        <dbReference type="EMBL" id="SLN73258.1"/>
    </source>
</evidence>
<dbReference type="CDD" id="cd04301">
    <property type="entry name" value="NAT_SF"/>
    <property type="match status" value="1"/>
</dbReference>
<sequence>MTVLHLAREGDETRLLPMLRACHTELGLQSEEWALREAMTPILEGAPYGAIYIAGPARAPIGYAAISFGWSLVAGGLSAELDEIWVRPAIRGRGIGGELLSTLPRALSAAGLRRLRLQVPGPDHALARLARAAGYRTTEGALSFSRAF</sequence>
<dbReference type="SUPFAM" id="SSF55729">
    <property type="entry name" value="Acyl-CoA N-acyltransferases (Nat)"/>
    <property type="match status" value="1"/>
</dbReference>
<keyword evidence="3" id="KW-1185">Reference proteome</keyword>
<dbReference type="Gene3D" id="3.40.630.30">
    <property type="match status" value="1"/>
</dbReference>
<dbReference type="InterPro" id="IPR016181">
    <property type="entry name" value="Acyl_CoA_acyltransferase"/>
</dbReference>
<dbReference type="RefSeq" id="WP_100148402.1">
    <property type="nucleotide sequence ID" value="NZ_FWFN01000010.1"/>
</dbReference>
<dbReference type="OrthoDB" id="9805924at2"/>
<organism evidence="2 3">
    <name type="scientific">Pseudooceanicola marinus</name>
    <dbReference type="NCBI Taxonomy" id="396013"/>
    <lineage>
        <taxon>Bacteria</taxon>
        <taxon>Pseudomonadati</taxon>
        <taxon>Pseudomonadota</taxon>
        <taxon>Alphaproteobacteria</taxon>
        <taxon>Rhodobacterales</taxon>
        <taxon>Paracoccaceae</taxon>
        <taxon>Pseudooceanicola</taxon>
    </lineage>
</organism>
<dbReference type="Pfam" id="PF00583">
    <property type="entry name" value="Acetyltransf_1"/>
    <property type="match status" value="1"/>
</dbReference>
<feature type="domain" description="N-acetyltransferase" evidence="1">
    <location>
        <begin position="2"/>
        <end position="148"/>
    </location>
</feature>
<proteinExistence type="predicted"/>
<keyword evidence="2" id="KW-0808">Transferase</keyword>
<dbReference type="InterPro" id="IPR000182">
    <property type="entry name" value="GNAT_dom"/>
</dbReference>
<evidence type="ECO:0000259" key="1">
    <source>
        <dbReference type="PROSITE" id="PS51186"/>
    </source>
</evidence>
<dbReference type="Proteomes" id="UP000193963">
    <property type="component" value="Unassembled WGS sequence"/>
</dbReference>
<dbReference type="PROSITE" id="PS51186">
    <property type="entry name" value="GNAT"/>
    <property type="match status" value="1"/>
</dbReference>
<name>A0A1X7A8J7_9RHOB</name>
<protein>
    <submittedName>
        <fullName evidence="2">Acetyltransferase (GNAT) family protein</fullName>
    </submittedName>
</protein>
<accession>A0A1X7A8J7</accession>
<dbReference type="AlphaFoldDB" id="A0A1X7A8J7"/>
<evidence type="ECO:0000313" key="3">
    <source>
        <dbReference type="Proteomes" id="UP000193963"/>
    </source>
</evidence>
<reference evidence="2 3" key="1">
    <citation type="submission" date="2017-03" db="EMBL/GenBank/DDBJ databases">
        <authorList>
            <person name="Afonso C.L."/>
            <person name="Miller P.J."/>
            <person name="Scott M.A."/>
            <person name="Spackman E."/>
            <person name="Goraichik I."/>
            <person name="Dimitrov K.M."/>
            <person name="Suarez D.L."/>
            <person name="Swayne D.E."/>
        </authorList>
    </citation>
    <scope>NUCLEOTIDE SEQUENCE [LARGE SCALE GENOMIC DNA]</scope>
    <source>
        <strain evidence="2 3">CECT 7751</strain>
    </source>
</reference>
<dbReference type="EMBL" id="FWFN01000010">
    <property type="protein sequence ID" value="SLN73258.1"/>
    <property type="molecule type" value="Genomic_DNA"/>
</dbReference>